<name>A0A517L0M4_9PEZI</name>
<feature type="compositionally biased region" description="Basic and acidic residues" evidence="1">
    <location>
        <begin position="327"/>
        <end position="379"/>
    </location>
</feature>
<evidence type="ECO:0000256" key="1">
    <source>
        <dbReference type="SAM" id="MobiDB-lite"/>
    </source>
</evidence>
<dbReference type="OrthoDB" id="3945510at2759"/>
<organism evidence="2 3">
    <name type="scientific">Venturia effusa</name>
    <dbReference type="NCBI Taxonomy" id="50376"/>
    <lineage>
        <taxon>Eukaryota</taxon>
        <taxon>Fungi</taxon>
        <taxon>Dikarya</taxon>
        <taxon>Ascomycota</taxon>
        <taxon>Pezizomycotina</taxon>
        <taxon>Dothideomycetes</taxon>
        <taxon>Pleosporomycetidae</taxon>
        <taxon>Venturiales</taxon>
        <taxon>Venturiaceae</taxon>
        <taxon>Venturia</taxon>
    </lineage>
</organism>
<feature type="compositionally biased region" description="Basic residues" evidence="1">
    <location>
        <begin position="38"/>
        <end position="47"/>
    </location>
</feature>
<feature type="compositionally biased region" description="Basic and acidic residues" evidence="1">
    <location>
        <begin position="165"/>
        <end position="233"/>
    </location>
</feature>
<feature type="compositionally biased region" description="Polar residues" evidence="1">
    <location>
        <begin position="86"/>
        <end position="97"/>
    </location>
</feature>
<feature type="compositionally biased region" description="Basic residues" evidence="1">
    <location>
        <begin position="257"/>
        <end position="270"/>
    </location>
</feature>
<feature type="compositionally biased region" description="Basic and acidic residues" evidence="1">
    <location>
        <begin position="115"/>
        <end position="137"/>
    </location>
</feature>
<feature type="compositionally biased region" description="Basic and acidic residues" evidence="1">
    <location>
        <begin position="385"/>
        <end position="411"/>
    </location>
</feature>
<accession>A0A517L0M4</accession>
<evidence type="ECO:0000313" key="2">
    <source>
        <dbReference type="EMBL" id="QDS69191.1"/>
    </source>
</evidence>
<proteinExistence type="predicted"/>
<feature type="compositionally biased region" description="Acidic residues" evidence="1">
    <location>
        <begin position="274"/>
        <end position="285"/>
    </location>
</feature>
<feature type="compositionally biased region" description="Low complexity" evidence="1">
    <location>
        <begin position="234"/>
        <end position="252"/>
    </location>
</feature>
<dbReference type="Proteomes" id="UP000316270">
    <property type="component" value="Chromosome 3"/>
</dbReference>
<sequence>MPAYSDDEPSRPRRRSRRPEYYEPESDTEQDYSYPTPKPRRIRQSRPSKREEQSAPPTRRPSILRDPDETASQRESRRPRSHSNVRLRTPGSDSDSVAQDPHHRPRKPSRRSTKSRIDLEDKDGPEYKQFRDKRDGYESEEGEMLRNARKLGRPRDDDYDDDLMDDKRSRRPRDSRNSRPDREARRERDLRSDRGPRPDRPSRDARGAREPRGPSPDREPSRREKPRAPRDFGAESSAGPAAAGAAAGAAIGNNPRLKTRRIYKDHPRHRQGYDDNDDDGDGDDEPPPRRRPLSRDSDDRHGDPRRSAPEMGGYRSDAAPPRRRDRRRDDDGSDSYDRKRRGDGDRSGGSRTRDARPPRPQDYYSDHRDDRARRSDPRDRRPRNSARESYREDDRYRDYDRRRGDGDEGRAAKTPKKGGFGGFASLGGLGNLGKFDFKDSAWQKEATAAFMTYALPVIKKEGSKYARREMQKYMERQGGGGGRR</sequence>
<feature type="region of interest" description="Disordered" evidence="1">
    <location>
        <begin position="1"/>
        <end position="424"/>
    </location>
</feature>
<feature type="compositionally biased region" description="Basic and acidic residues" evidence="1">
    <location>
        <begin position="63"/>
        <end position="78"/>
    </location>
</feature>
<reference evidence="2 3" key="1">
    <citation type="submission" date="2019-07" db="EMBL/GenBank/DDBJ databases">
        <title>Finished genome of Venturia effusa.</title>
        <authorList>
            <person name="Young C.A."/>
            <person name="Cox M.P."/>
            <person name="Ganley A.R.D."/>
            <person name="David W.J."/>
        </authorList>
    </citation>
    <scope>NUCLEOTIDE SEQUENCE [LARGE SCALE GENOMIC DNA]</scope>
    <source>
        <strain evidence="3">albino</strain>
    </source>
</reference>
<gene>
    <name evidence="2" type="ORF">FKW77_000176</name>
</gene>
<dbReference type="EMBL" id="CP042187">
    <property type="protein sequence ID" value="QDS69191.1"/>
    <property type="molecule type" value="Genomic_DNA"/>
</dbReference>
<protein>
    <submittedName>
        <fullName evidence="2">Uncharacterized protein</fullName>
    </submittedName>
</protein>
<feature type="compositionally biased region" description="Basic residues" evidence="1">
    <location>
        <begin position="103"/>
        <end position="114"/>
    </location>
</feature>
<dbReference type="AlphaFoldDB" id="A0A517L0M4"/>
<keyword evidence="3" id="KW-1185">Reference proteome</keyword>
<feature type="compositionally biased region" description="Basic and acidic residues" evidence="1">
    <location>
        <begin position="293"/>
        <end position="308"/>
    </location>
</feature>
<evidence type="ECO:0000313" key="3">
    <source>
        <dbReference type="Proteomes" id="UP000316270"/>
    </source>
</evidence>